<feature type="domain" description="C2H2-type" evidence="12">
    <location>
        <begin position="55"/>
        <end position="82"/>
    </location>
</feature>
<keyword evidence="8" id="KW-0238">DNA-binding</keyword>
<evidence type="ECO:0000259" key="12">
    <source>
        <dbReference type="PROSITE" id="PS50157"/>
    </source>
</evidence>
<evidence type="ECO:0000256" key="9">
    <source>
        <dbReference type="ARBA" id="ARBA00023163"/>
    </source>
</evidence>
<keyword evidence="6" id="KW-0862">Zinc</keyword>
<accession>A0A4Y2HPQ4</accession>
<organism evidence="13 14">
    <name type="scientific">Araneus ventricosus</name>
    <name type="common">Orbweaver spider</name>
    <name type="synonym">Epeira ventricosa</name>
    <dbReference type="NCBI Taxonomy" id="182803"/>
    <lineage>
        <taxon>Eukaryota</taxon>
        <taxon>Metazoa</taxon>
        <taxon>Ecdysozoa</taxon>
        <taxon>Arthropoda</taxon>
        <taxon>Chelicerata</taxon>
        <taxon>Arachnida</taxon>
        <taxon>Araneae</taxon>
        <taxon>Araneomorphae</taxon>
        <taxon>Entelegynae</taxon>
        <taxon>Araneoidea</taxon>
        <taxon>Araneidae</taxon>
        <taxon>Araneus</taxon>
    </lineage>
</organism>
<evidence type="ECO:0000313" key="13">
    <source>
        <dbReference type="EMBL" id="GBM67252.1"/>
    </source>
</evidence>
<dbReference type="AlphaFoldDB" id="A0A4Y2HPQ4"/>
<keyword evidence="5 11" id="KW-0863">Zinc-finger</keyword>
<evidence type="ECO:0000256" key="6">
    <source>
        <dbReference type="ARBA" id="ARBA00022833"/>
    </source>
</evidence>
<keyword evidence="14" id="KW-1185">Reference proteome</keyword>
<dbReference type="GO" id="GO:0003677">
    <property type="term" value="F:DNA binding"/>
    <property type="evidence" value="ECO:0007669"/>
    <property type="project" value="UniProtKB-KW"/>
</dbReference>
<dbReference type="PANTHER" id="PTHR16515">
    <property type="entry name" value="PR DOMAIN ZINC FINGER PROTEIN"/>
    <property type="match status" value="1"/>
</dbReference>
<dbReference type="GO" id="GO:0008270">
    <property type="term" value="F:zinc ion binding"/>
    <property type="evidence" value="ECO:0007669"/>
    <property type="project" value="UniProtKB-KW"/>
</dbReference>
<evidence type="ECO:0000256" key="11">
    <source>
        <dbReference type="PROSITE-ProRule" id="PRU00042"/>
    </source>
</evidence>
<feature type="domain" description="C2H2-type" evidence="12">
    <location>
        <begin position="5"/>
        <end position="32"/>
    </location>
</feature>
<keyword evidence="9" id="KW-0804">Transcription</keyword>
<name>A0A4Y2HPQ4_ARAVE</name>
<evidence type="ECO:0000256" key="5">
    <source>
        <dbReference type="ARBA" id="ARBA00022771"/>
    </source>
</evidence>
<dbReference type="FunFam" id="3.30.160.60:FF:000070">
    <property type="entry name" value="zinc finger protein 689 isoform X1"/>
    <property type="match status" value="1"/>
</dbReference>
<dbReference type="Gene3D" id="3.30.160.60">
    <property type="entry name" value="Classic Zinc Finger"/>
    <property type="match status" value="3"/>
</dbReference>
<reference evidence="13 14" key="1">
    <citation type="journal article" date="2019" name="Sci. Rep.">
        <title>Orb-weaving spider Araneus ventricosus genome elucidates the spidroin gene catalogue.</title>
        <authorList>
            <person name="Kono N."/>
            <person name="Nakamura H."/>
            <person name="Ohtoshi R."/>
            <person name="Moran D.A.P."/>
            <person name="Shinohara A."/>
            <person name="Yoshida Y."/>
            <person name="Fujiwara M."/>
            <person name="Mori M."/>
            <person name="Tomita M."/>
            <person name="Arakawa K."/>
        </authorList>
    </citation>
    <scope>NUCLEOTIDE SEQUENCE [LARGE SCALE GENOMIC DNA]</scope>
</reference>
<dbReference type="FunFam" id="3.30.160.60:FF:000744">
    <property type="entry name" value="zinc finger E-box-binding homeobox 1"/>
    <property type="match status" value="1"/>
</dbReference>
<gene>
    <name evidence="13" type="primary">gl_8</name>
    <name evidence="13" type="ORF">AVEN_213587_1</name>
</gene>
<comment type="subcellular location">
    <subcellularLocation>
        <location evidence="1">Nucleus</location>
    </subcellularLocation>
</comment>
<dbReference type="Pfam" id="PF13912">
    <property type="entry name" value="zf-C2H2_6"/>
    <property type="match status" value="1"/>
</dbReference>
<keyword evidence="10" id="KW-0539">Nucleus</keyword>
<dbReference type="InterPro" id="IPR036236">
    <property type="entry name" value="Znf_C2H2_sf"/>
</dbReference>
<keyword evidence="4" id="KW-0677">Repeat</keyword>
<evidence type="ECO:0000256" key="8">
    <source>
        <dbReference type="ARBA" id="ARBA00023125"/>
    </source>
</evidence>
<keyword evidence="7" id="KW-0805">Transcription regulation</keyword>
<evidence type="ECO:0000256" key="1">
    <source>
        <dbReference type="ARBA" id="ARBA00004123"/>
    </source>
</evidence>
<dbReference type="GO" id="GO:0010468">
    <property type="term" value="P:regulation of gene expression"/>
    <property type="evidence" value="ECO:0007669"/>
    <property type="project" value="TreeGrafter"/>
</dbReference>
<dbReference type="GO" id="GO:0005634">
    <property type="term" value="C:nucleus"/>
    <property type="evidence" value="ECO:0007669"/>
    <property type="project" value="UniProtKB-SubCell"/>
</dbReference>
<evidence type="ECO:0000256" key="3">
    <source>
        <dbReference type="ARBA" id="ARBA00022723"/>
    </source>
</evidence>
<dbReference type="PROSITE" id="PS50157">
    <property type="entry name" value="ZINC_FINGER_C2H2_2"/>
    <property type="match status" value="3"/>
</dbReference>
<dbReference type="EMBL" id="BGPR01002072">
    <property type="protein sequence ID" value="GBM67252.1"/>
    <property type="molecule type" value="Genomic_DNA"/>
</dbReference>
<dbReference type="SMART" id="SM00355">
    <property type="entry name" value="ZnF_C2H2"/>
    <property type="match status" value="3"/>
</dbReference>
<dbReference type="Pfam" id="PF00096">
    <property type="entry name" value="zf-C2H2"/>
    <property type="match status" value="2"/>
</dbReference>
<evidence type="ECO:0000256" key="10">
    <source>
        <dbReference type="ARBA" id="ARBA00023242"/>
    </source>
</evidence>
<proteinExistence type="inferred from homology"/>
<dbReference type="PANTHER" id="PTHR16515:SF49">
    <property type="entry name" value="GASTRULA ZINC FINGER PROTEIN XLCGF49.1-LIKE-RELATED"/>
    <property type="match status" value="1"/>
</dbReference>
<dbReference type="PROSITE" id="PS00028">
    <property type="entry name" value="ZINC_FINGER_C2H2_1"/>
    <property type="match status" value="3"/>
</dbReference>
<dbReference type="InterPro" id="IPR050331">
    <property type="entry name" value="Zinc_finger"/>
</dbReference>
<dbReference type="SUPFAM" id="SSF57667">
    <property type="entry name" value="beta-beta-alpha zinc fingers"/>
    <property type="match status" value="2"/>
</dbReference>
<keyword evidence="3" id="KW-0479">Metal-binding</keyword>
<comment type="caution">
    <text evidence="13">The sequence shown here is derived from an EMBL/GenBank/DDBJ whole genome shotgun (WGS) entry which is preliminary data.</text>
</comment>
<dbReference type="InterPro" id="IPR013087">
    <property type="entry name" value="Znf_C2H2_type"/>
</dbReference>
<evidence type="ECO:0000256" key="7">
    <source>
        <dbReference type="ARBA" id="ARBA00023015"/>
    </source>
</evidence>
<evidence type="ECO:0000313" key="14">
    <source>
        <dbReference type="Proteomes" id="UP000499080"/>
    </source>
</evidence>
<dbReference type="Proteomes" id="UP000499080">
    <property type="component" value="Unassembled WGS sequence"/>
</dbReference>
<evidence type="ECO:0000256" key="2">
    <source>
        <dbReference type="ARBA" id="ARBA00006991"/>
    </source>
</evidence>
<comment type="similarity">
    <text evidence="2">Belongs to the krueppel C2H2-type zinc-finger protein family.</text>
</comment>
<sequence length="198" mass="23246">MEERYSCGLCSRAFSQEQNLREHLPTHEIKKESACDCSNKAFSQEQYLKAHSRTLTCDICKKTFSQLSTLLTHSRTHTNEKPYACDICKKTFSQHPHLMRHLRTHTKEKPHACDIFYAPSWFRINVHHSIKNAVGHLWHFISSSRYFPKKYRDIIEPVFSRNAYLVAPENILLTMLTDERGHIETFVARRIIKAREIG</sequence>
<evidence type="ECO:0000256" key="4">
    <source>
        <dbReference type="ARBA" id="ARBA00022737"/>
    </source>
</evidence>
<protein>
    <submittedName>
        <fullName evidence="13">Protein glass</fullName>
    </submittedName>
</protein>
<feature type="domain" description="C2H2-type" evidence="12">
    <location>
        <begin position="83"/>
        <end position="110"/>
    </location>
</feature>